<gene>
    <name evidence="1" type="ORF">TDIB3V08_LOCUS7639</name>
</gene>
<protein>
    <submittedName>
        <fullName evidence="1">Uncharacterized protein</fullName>
    </submittedName>
</protein>
<evidence type="ECO:0000313" key="1">
    <source>
        <dbReference type="EMBL" id="CAD7201440.1"/>
    </source>
</evidence>
<dbReference type="EMBL" id="OA568360">
    <property type="protein sequence ID" value="CAD7201440.1"/>
    <property type="molecule type" value="Genomic_DNA"/>
</dbReference>
<accession>A0A7R8VR35</accession>
<proteinExistence type="predicted"/>
<dbReference type="PANTHER" id="PTHR10974:SF9">
    <property type="entry name" value="DUF229 DOMAIN CONTAINING PROTEIN-RELATED"/>
    <property type="match status" value="1"/>
</dbReference>
<dbReference type="InterPro" id="IPR004245">
    <property type="entry name" value="DUF229"/>
</dbReference>
<dbReference type="Pfam" id="PF02995">
    <property type="entry name" value="DUF229"/>
    <property type="match status" value="1"/>
</dbReference>
<dbReference type="PANTHER" id="PTHR10974">
    <property type="entry name" value="FI08016P-RELATED"/>
    <property type="match status" value="1"/>
</dbReference>
<dbReference type="AlphaFoldDB" id="A0A7R8VR35"/>
<name>A0A7R8VR35_TIMDO</name>
<sequence>MEFAKEDHQYIRVNSIAIQLVQPFRRAFSKLQVQVGNMHPRQRNPTHASSRIWPARSPEPTPMNYFLWGNVIITGLRNVLWDVLWSARSRKTWFARALAACQTVPGIVERTQSKNGFLAIEIDFQLHMQQSVNTTSLTCFTVSTVACCQPVPVASLDSHNWGWVGAKGLDHQECKQEAIMVFGLGSQLRPCLRVSAFIICLMVVSMFYILNFGNSSNLLHQVVIVAAEKNSSLSMSKDGYLVWTPSCQIPEIDPYDPSIKKMLRRSDPIICSKHGPLTYVTTRDNSTSSYSLMIDSGMISKYVPPHQKLFCCYSIVTRVTVSTENYNSSADNLYSISKCVNFDEEVVLEPNEEFILVKCHSKKTSKSSKQKEVYNNMHAVVQIKESIISKLEENKKCEPCKDKDSRKLNVILVGLDSMSRSSLIRTMPNTVSHLRNNGWTELKGYNKIGDNTFPNLMAILTGYSVKES</sequence>
<reference evidence="1" key="1">
    <citation type="submission" date="2020-11" db="EMBL/GenBank/DDBJ databases">
        <authorList>
            <person name="Tran Van P."/>
        </authorList>
    </citation>
    <scope>NUCLEOTIDE SEQUENCE</scope>
</reference>
<dbReference type="GO" id="GO:0005615">
    <property type="term" value="C:extracellular space"/>
    <property type="evidence" value="ECO:0007669"/>
    <property type="project" value="TreeGrafter"/>
</dbReference>
<organism evidence="1">
    <name type="scientific">Timema douglasi</name>
    <name type="common">Walking stick</name>
    <dbReference type="NCBI Taxonomy" id="61478"/>
    <lineage>
        <taxon>Eukaryota</taxon>
        <taxon>Metazoa</taxon>
        <taxon>Ecdysozoa</taxon>
        <taxon>Arthropoda</taxon>
        <taxon>Hexapoda</taxon>
        <taxon>Insecta</taxon>
        <taxon>Pterygota</taxon>
        <taxon>Neoptera</taxon>
        <taxon>Polyneoptera</taxon>
        <taxon>Phasmatodea</taxon>
        <taxon>Timematodea</taxon>
        <taxon>Timematoidea</taxon>
        <taxon>Timematidae</taxon>
        <taxon>Timema</taxon>
    </lineage>
</organism>